<keyword evidence="4" id="KW-0689">Ribosomal protein</keyword>
<protein>
    <recommendedName>
        <fullName evidence="7">Large ribosomal subunit protein mL40</fullName>
    </recommendedName>
</protein>
<proteinExistence type="inferred from homology"/>
<evidence type="ECO:0000256" key="7">
    <source>
        <dbReference type="ARBA" id="ARBA00035192"/>
    </source>
</evidence>
<evidence type="ECO:0000256" key="5">
    <source>
        <dbReference type="ARBA" id="ARBA00023128"/>
    </source>
</evidence>
<keyword evidence="10" id="KW-1185">Reference proteome</keyword>
<evidence type="ECO:0000313" key="9">
    <source>
        <dbReference type="EMBL" id="TFY71830.1"/>
    </source>
</evidence>
<dbReference type="Proteomes" id="UP000298327">
    <property type="component" value="Unassembled WGS sequence"/>
</dbReference>
<comment type="subcellular location">
    <subcellularLocation>
        <location evidence="1">Mitochondrion</location>
    </subcellularLocation>
</comment>
<sequence length="194" mass="22241">MPLSLLAASSSKLPLRVAQTSVRCYAAPRKEGGLDAAKEIIRRSLYPPNVRNKPTPTGTWRPDVARALQKAIPSKQAHETIERAWKLHLRHIRHQRDADLMRKYECMKKAMDELEKIDPHLYKEANRVEDPRVRTQAEVELAKMLRGPERKALDARSPGLFPRELRVPADTPPRDGWNYSWKPSNRPSVEKLAS</sequence>
<dbReference type="InterPro" id="IPR042831">
    <property type="entry name" value="Ribosomal_mL40_fung"/>
</dbReference>
<organism evidence="9 10">
    <name type="scientific">Dentipellis fragilis</name>
    <dbReference type="NCBI Taxonomy" id="205917"/>
    <lineage>
        <taxon>Eukaryota</taxon>
        <taxon>Fungi</taxon>
        <taxon>Dikarya</taxon>
        <taxon>Basidiomycota</taxon>
        <taxon>Agaricomycotina</taxon>
        <taxon>Agaricomycetes</taxon>
        <taxon>Russulales</taxon>
        <taxon>Hericiaceae</taxon>
        <taxon>Dentipellis</taxon>
    </lineage>
</organism>
<evidence type="ECO:0000256" key="1">
    <source>
        <dbReference type="ARBA" id="ARBA00004173"/>
    </source>
</evidence>
<dbReference type="GO" id="GO:0003735">
    <property type="term" value="F:structural constituent of ribosome"/>
    <property type="evidence" value="ECO:0007669"/>
    <property type="project" value="InterPro"/>
</dbReference>
<comment type="caution">
    <text evidence="9">The sequence shown here is derived from an EMBL/GenBank/DDBJ whole genome shotgun (WGS) entry which is preliminary data.</text>
</comment>
<dbReference type="Pfam" id="PF09812">
    <property type="entry name" value="MRP-L28"/>
    <property type="match status" value="1"/>
</dbReference>
<dbReference type="InterPro" id="IPR019192">
    <property type="entry name" value="Ribosomal_mL40"/>
</dbReference>
<dbReference type="STRING" id="205917.A0A4Y9ZCE6"/>
<evidence type="ECO:0000256" key="8">
    <source>
        <dbReference type="SAM" id="MobiDB-lite"/>
    </source>
</evidence>
<comment type="similarity">
    <text evidence="2">Belongs to the mitochondrion-specific ribosomal protein mL40 family.</text>
</comment>
<feature type="region of interest" description="Disordered" evidence="8">
    <location>
        <begin position="150"/>
        <end position="194"/>
    </location>
</feature>
<name>A0A4Y9ZCE6_9AGAM</name>
<evidence type="ECO:0000256" key="6">
    <source>
        <dbReference type="ARBA" id="ARBA00023274"/>
    </source>
</evidence>
<dbReference type="GO" id="GO:0032543">
    <property type="term" value="P:mitochondrial translation"/>
    <property type="evidence" value="ECO:0007669"/>
    <property type="project" value="InterPro"/>
</dbReference>
<dbReference type="Gene3D" id="6.10.250.3440">
    <property type="match status" value="1"/>
</dbReference>
<evidence type="ECO:0000256" key="4">
    <source>
        <dbReference type="ARBA" id="ARBA00022980"/>
    </source>
</evidence>
<dbReference type="GO" id="GO:1990904">
    <property type="term" value="C:ribonucleoprotein complex"/>
    <property type="evidence" value="ECO:0007669"/>
    <property type="project" value="UniProtKB-KW"/>
</dbReference>
<accession>A0A4Y9ZCE6</accession>
<dbReference type="GO" id="GO:0005739">
    <property type="term" value="C:mitochondrion"/>
    <property type="evidence" value="ECO:0007669"/>
    <property type="project" value="UniProtKB-SubCell"/>
</dbReference>
<dbReference type="EMBL" id="SEOQ01000035">
    <property type="protein sequence ID" value="TFY71830.1"/>
    <property type="molecule type" value="Genomic_DNA"/>
</dbReference>
<dbReference type="PANTHER" id="PTHR39150">
    <property type="entry name" value="54S RIBOSOMAL PROTEIN L28, MITOCHONDRIAL"/>
    <property type="match status" value="1"/>
</dbReference>
<dbReference type="OrthoDB" id="2098203at2759"/>
<evidence type="ECO:0000256" key="2">
    <source>
        <dbReference type="ARBA" id="ARBA00009360"/>
    </source>
</evidence>
<dbReference type="PANTHER" id="PTHR39150:SF1">
    <property type="entry name" value="LARGE RIBOSOMAL SUBUNIT PROTEIN ML40"/>
    <property type="match status" value="1"/>
</dbReference>
<dbReference type="GO" id="GO:0005840">
    <property type="term" value="C:ribosome"/>
    <property type="evidence" value="ECO:0007669"/>
    <property type="project" value="UniProtKB-KW"/>
</dbReference>
<keyword evidence="3" id="KW-0809">Transit peptide</keyword>
<evidence type="ECO:0000313" key="10">
    <source>
        <dbReference type="Proteomes" id="UP000298327"/>
    </source>
</evidence>
<keyword evidence="6" id="KW-0687">Ribonucleoprotein</keyword>
<dbReference type="AlphaFoldDB" id="A0A4Y9ZCE6"/>
<keyword evidence="5" id="KW-0496">Mitochondrion</keyword>
<gene>
    <name evidence="9" type="ORF">EVG20_g1171</name>
</gene>
<evidence type="ECO:0000256" key="3">
    <source>
        <dbReference type="ARBA" id="ARBA00022946"/>
    </source>
</evidence>
<reference evidence="9 10" key="1">
    <citation type="submission" date="2019-02" db="EMBL/GenBank/DDBJ databases">
        <title>Genome sequencing of the rare red list fungi Dentipellis fragilis.</title>
        <authorList>
            <person name="Buettner E."/>
            <person name="Kellner H."/>
        </authorList>
    </citation>
    <scope>NUCLEOTIDE SEQUENCE [LARGE SCALE GENOMIC DNA]</scope>
    <source>
        <strain evidence="9 10">DSM 105465</strain>
    </source>
</reference>